<dbReference type="RefSeq" id="WP_142525936.1">
    <property type="nucleotide sequence ID" value="NZ_CABFUZ020000246.1"/>
</dbReference>
<evidence type="ECO:0000256" key="1">
    <source>
        <dbReference type="SAM" id="MobiDB-lite"/>
    </source>
</evidence>
<reference evidence="2" key="1">
    <citation type="submission" date="2019-09" db="EMBL/GenBank/DDBJ databases">
        <authorList>
            <person name="Cremers G."/>
        </authorList>
    </citation>
    <scope>NUCLEOTIDE SEQUENCE [LARGE SCALE GENOMIC DNA]</scope>
    <source>
        <strain evidence="2">3B</strain>
    </source>
</reference>
<keyword evidence="3" id="KW-1185">Reference proteome</keyword>
<feature type="compositionally biased region" description="Basic and acidic residues" evidence="1">
    <location>
        <begin position="1"/>
        <end position="12"/>
    </location>
</feature>
<gene>
    <name evidence="2" type="ORF">MAMC_02048</name>
</gene>
<dbReference type="OrthoDB" id="193018at2"/>
<comment type="caution">
    <text evidence="2">The sequence shown here is derived from an EMBL/GenBank/DDBJ whole genome shotgun (WGS) entry which is preliminary data.</text>
</comment>
<feature type="region of interest" description="Disordered" evidence="1">
    <location>
        <begin position="1"/>
        <end position="145"/>
    </location>
</feature>
<evidence type="ECO:0000313" key="3">
    <source>
        <dbReference type="Proteomes" id="UP000381693"/>
    </source>
</evidence>
<accession>A0A5E6MGR9</accession>
<feature type="compositionally biased region" description="Basic and acidic residues" evidence="1">
    <location>
        <begin position="120"/>
        <end position="134"/>
    </location>
</feature>
<dbReference type="EMBL" id="CABFUZ020000246">
    <property type="protein sequence ID" value="VVM08311.1"/>
    <property type="molecule type" value="Genomic_DNA"/>
</dbReference>
<evidence type="ECO:0000313" key="2">
    <source>
        <dbReference type="EMBL" id="VVM08311.1"/>
    </source>
</evidence>
<feature type="compositionally biased region" description="Basic and acidic residues" evidence="1">
    <location>
        <begin position="82"/>
        <end position="96"/>
    </location>
</feature>
<protein>
    <submittedName>
        <fullName evidence="2">Uncharacterized protein</fullName>
    </submittedName>
</protein>
<dbReference type="AlphaFoldDB" id="A0A5E6MGR9"/>
<proteinExistence type="predicted"/>
<dbReference type="Proteomes" id="UP000381693">
    <property type="component" value="Unassembled WGS sequence"/>
</dbReference>
<sequence>MSKDEGVGEERGLLGSGPMVLASTKRELQANDPLVGNSAIPPTAGVERGSPGEQAFVADRQGQGFPSSEGKSEDIPSSPRSLGEKEERGRSEKSPGDELPASGHRRRESPEVLSPLDSPLRPEKRKPPLFRKMEQSATTDANGKAKEGFPFGASVQSLGPALELLCRLAGWTAIGLGSLSLVAEGLPALIAPSWWHSGAEERRLIGLRQEAEEILRAASSIEQESAMRSRLGPVVAAVAFSAVPSLLVDEMEIIAPSSTQMGRVQIKIRSFDADGMGAMATFGAMVGMALERSTGRKIRLIPTGLNIPYALEKGEGSSAEPIRAILVAPLRREDLQ</sequence>
<name>A0A5E6MGR9_9BACT</name>
<organism evidence="2 3">
    <name type="scientific">Methylacidimicrobium cyclopophantes</name>
    <dbReference type="NCBI Taxonomy" id="1041766"/>
    <lineage>
        <taxon>Bacteria</taxon>
        <taxon>Pseudomonadati</taxon>
        <taxon>Verrucomicrobiota</taxon>
        <taxon>Methylacidimicrobium</taxon>
    </lineage>
</organism>